<dbReference type="Pfam" id="PF17921">
    <property type="entry name" value="Integrase_H2C2"/>
    <property type="match status" value="1"/>
</dbReference>
<dbReference type="CDD" id="cd09274">
    <property type="entry name" value="RNase_HI_RT_Ty3"/>
    <property type="match status" value="1"/>
</dbReference>
<dbReference type="GeneID" id="105437331"/>
<feature type="domain" description="Reverse transcriptase" evidence="2">
    <location>
        <begin position="250"/>
        <end position="433"/>
    </location>
</feature>
<dbReference type="Proteomes" id="UP000007110">
    <property type="component" value="Unassembled WGS sequence"/>
</dbReference>
<dbReference type="PANTHER" id="PTHR37984">
    <property type="entry name" value="PROTEIN CBG26694"/>
    <property type="match status" value="1"/>
</dbReference>
<dbReference type="InterPro" id="IPR043128">
    <property type="entry name" value="Rev_trsase/Diguanyl_cyclase"/>
</dbReference>
<evidence type="ECO:0000256" key="1">
    <source>
        <dbReference type="SAM" id="MobiDB-lite"/>
    </source>
</evidence>
<dbReference type="FunFam" id="2.40.70.10:FF:000216">
    <property type="entry name" value="Uncharacterized protein"/>
    <property type="match status" value="1"/>
</dbReference>
<keyword evidence="5" id="KW-1185">Reference proteome</keyword>
<dbReference type="GO" id="GO:0015074">
    <property type="term" value="P:DNA integration"/>
    <property type="evidence" value="ECO:0007669"/>
    <property type="project" value="InterPro"/>
</dbReference>
<dbReference type="SUPFAM" id="SSF50630">
    <property type="entry name" value="Acid proteases"/>
    <property type="match status" value="1"/>
</dbReference>
<dbReference type="AlphaFoldDB" id="A0A7M7HC63"/>
<organism evidence="4 5">
    <name type="scientific">Strongylocentrotus purpuratus</name>
    <name type="common">Purple sea urchin</name>
    <dbReference type="NCBI Taxonomy" id="7668"/>
    <lineage>
        <taxon>Eukaryota</taxon>
        <taxon>Metazoa</taxon>
        <taxon>Echinodermata</taxon>
        <taxon>Eleutherozoa</taxon>
        <taxon>Echinozoa</taxon>
        <taxon>Echinoidea</taxon>
        <taxon>Euechinoidea</taxon>
        <taxon>Echinacea</taxon>
        <taxon>Camarodonta</taxon>
        <taxon>Echinidea</taxon>
        <taxon>Strongylocentrotidae</taxon>
        <taxon>Strongylocentrotus</taxon>
    </lineage>
</organism>
<dbReference type="CDD" id="cd01647">
    <property type="entry name" value="RT_LTR"/>
    <property type="match status" value="1"/>
</dbReference>
<dbReference type="InterPro" id="IPR043502">
    <property type="entry name" value="DNA/RNA_pol_sf"/>
</dbReference>
<evidence type="ECO:0000313" key="4">
    <source>
        <dbReference type="EnsemblMetazoa" id="XP_011662120"/>
    </source>
</evidence>
<dbReference type="Gene3D" id="3.30.70.270">
    <property type="match status" value="2"/>
</dbReference>
<dbReference type="FunFam" id="3.10.10.10:FF:000003">
    <property type="entry name" value="Retrovirus-related Pol polyprotein from transposon 297-like Protein"/>
    <property type="match status" value="1"/>
</dbReference>
<dbReference type="Pfam" id="PF17919">
    <property type="entry name" value="RT_RNaseH_2"/>
    <property type="match status" value="1"/>
</dbReference>
<dbReference type="KEGG" id="spu:105437331"/>
<protein>
    <recommendedName>
        <fullName evidence="6">Endonuclease</fullName>
    </recommendedName>
</protein>
<dbReference type="FunFam" id="3.30.70.270:FF:000026">
    <property type="entry name" value="Transposon Ty3-G Gag-Pol polyprotein"/>
    <property type="match status" value="1"/>
</dbReference>
<dbReference type="Gene3D" id="2.40.70.10">
    <property type="entry name" value="Acid Proteases"/>
    <property type="match status" value="1"/>
</dbReference>
<proteinExistence type="predicted"/>
<dbReference type="InterPro" id="IPR041577">
    <property type="entry name" value="RT_RNaseH_2"/>
</dbReference>
<dbReference type="InterPro" id="IPR041588">
    <property type="entry name" value="Integrase_H2C2"/>
</dbReference>
<feature type="compositionally biased region" description="Acidic residues" evidence="1">
    <location>
        <begin position="1055"/>
        <end position="1065"/>
    </location>
</feature>
<name>A0A7M7HC63_STRPU</name>
<dbReference type="Gene3D" id="3.10.10.10">
    <property type="entry name" value="HIV Type 1 Reverse Transcriptase, subunit A, domain 1"/>
    <property type="match status" value="1"/>
</dbReference>
<dbReference type="InterPro" id="IPR000477">
    <property type="entry name" value="RT_dom"/>
</dbReference>
<evidence type="ECO:0008006" key="6">
    <source>
        <dbReference type="Google" id="ProtNLM"/>
    </source>
</evidence>
<feature type="compositionally biased region" description="Low complexity" evidence="1">
    <location>
        <begin position="1"/>
        <end position="16"/>
    </location>
</feature>
<feature type="region of interest" description="Disordered" evidence="1">
    <location>
        <begin position="1"/>
        <end position="33"/>
    </location>
</feature>
<dbReference type="PROSITE" id="PS50878">
    <property type="entry name" value="RT_POL"/>
    <property type="match status" value="1"/>
</dbReference>
<dbReference type="PROSITE" id="PS50994">
    <property type="entry name" value="INTEGRASE"/>
    <property type="match status" value="1"/>
</dbReference>
<dbReference type="FunFam" id="1.10.340.70:FF:000003">
    <property type="entry name" value="Protein CBG25708"/>
    <property type="match status" value="1"/>
</dbReference>
<dbReference type="FunFam" id="3.30.420.10:FF:000063">
    <property type="entry name" value="Retrovirus-related Pol polyprotein from transposon 297-like Protein"/>
    <property type="match status" value="1"/>
</dbReference>
<evidence type="ECO:0000313" key="5">
    <source>
        <dbReference type="Proteomes" id="UP000007110"/>
    </source>
</evidence>
<dbReference type="EnsemblMetazoa" id="XM_011663818">
    <property type="protein sequence ID" value="XP_011662120"/>
    <property type="gene ID" value="LOC105437331"/>
</dbReference>
<evidence type="ECO:0000259" key="2">
    <source>
        <dbReference type="PROSITE" id="PS50878"/>
    </source>
</evidence>
<reference evidence="5" key="1">
    <citation type="submission" date="2015-02" db="EMBL/GenBank/DDBJ databases">
        <title>Genome sequencing for Strongylocentrotus purpuratus.</title>
        <authorList>
            <person name="Murali S."/>
            <person name="Liu Y."/>
            <person name="Vee V."/>
            <person name="English A."/>
            <person name="Wang M."/>
            <person name="Skinner E."/>
            <person name="Han Y."/>
            <person name="Muzny D.M."/>
            <person name="Worley K.C."/>
            <person name="Gibbs R.A."/>
        </authorList>
    </citation>
    <scope>NUCLEOTIDE SEQUENCE</scope>
</reference>
<dbReference type="InterPro" id="IPR001584">
    <property type="entry name" value="Integrase_cat-core"/>
</dbReference>
<feature type="compositionally biased region" description="Basic residues" evidence="1">
    <location>
        <begin position="1034"/>
        <end position="1044"/>
    </location>
</feature>
<dbReference type="InterPro" id="IPR036397">
    <property type="entry name" value="RNaseH_sf"/>
</dbReference>
<feature type="compositionally biased region" description="Low complexity" evidence="1">
    <location>
        <begin position="1070"/>
        <end position="1082"/>
    </location>
</feature>
<evidence type="ECO:0000259" key="3">
    <source>
        <dbReference type="PROSITE" id="PS50994"/>
    </source>
</evidence>
<sequence length="1109" mass="126062">MCMSSYDTSSSSSNRSGMQARRSRPPFRGAQHNVRAIYEDSDDEIMVVALGENTKEENIKAVGDNNETQFQNKIMATFLIEGEPVKMQVDCGATVNVIPRKHVPLGIPIHENAKQLGLFGNKASITSVGTCKLHMMNAKNRQPCDVLFHVVNEETCAPLIGSRKAQSMNLITVQHENIASLDDSPGLDKYAKTKSEVVKKYQEAFSGLGKMPGKVHLEVDDSSPVVMPPRRVPIAVRDKLKEELNRLESLGVIDQVQKPTDWVSGLVVVQKSDGRIRVCIDPQYLNRALKREHYPLPLIEDVLPELASVKVFTKADCKEGFLQCELDDKSSLLTTFQTPWGRYKWRRLPFGVSPAPELFQKLLDQNLECLTGVYKVADDILIVGRGATLQEAHADHDANLDALMKRCIERKIVLNERKFEYKTDRVKFIGHVLTSNGLQVDEDKVKAITEMPKPDSVESVQRFVGMVKYLAKFLPALSEKSEPLRRLTHKDTPWEWGPDQDKSFADIKLLVSSAPVLKYFDPECQTEGQGDASQSGLGFVLLQKGQPVAYSSRALTPAETRYSQIEKELLAQVFGLEKHHEYVYGREIVLWTDHKPLVSITQRSLATAPKRLQRLLLRLMQYDVQIKYMPGPELYLADTLSRAYLPSTERSRTEAETERIHLVDSLRISDAMKKEILESTARDEELCAVMQYINEGWPASIRDCAPEVRQYHAIRHELTFDDGIVLKGLRCVIPRTMRPTVRKRLHTAHTGIDSTLRRARECVYWPGISADLKDYISRCDACNTYAVSQPKEPLISHPIPSHPWQKVGCDIFTVSGQDYLCTVDYLSDYFEVDNLKGRKDGSAIISRLKRHFSTHGIPEEIMSDNGPPFNSEQFAMFSREYGFSHSTSSPEYPQSNGKVESAVKIAKGLVKKAKTAGEDFYMSLLVWRNTPTADMNSSPAQRMFGRRMQTNIPIANELLQPQLVMDVRERKIQKQERQALYFNRHTRVLPDLQVGDHVRLQPSRHRDKWDEAEVKEKVGIRSYRIITDSGRELRRNRRHLRKTSAHSTPEIPEPNADDQAPEWFEDSGQPTITTHATPMTTPTNPPEQPLRRSHRQQRQPQYLEDYVTN</sequence>
<dbReference type="PANTHER" id="PTHR37984:SF8">
    <property type="entry name" value="CCHC-TYPE DOMAIN-CONTAINING PROTEIN"/>
    <property type="match status" value="1"/>
</dbReference>
<dbReference type="InParanoid" id="A0A7M7HC63"/>
<dbReference type="InterPro" id="IPR012337">
    <property type="entry name" value="RNaseH-like_sf"/>
</dbReference>
<reference evidence="4" key="2">
    <citation type="submission" date="2021-01" db="UniProtKB">
        <authorList>
            <consortium name="EnsemblMetazoa"/>
        </authorList>
    </citation>
    <scope>IDENTIFICATION</scope>
</reference>
<dbReference type="SUPFAM" id="SSF53098">
    <property type="entry name" value="Ribonuclease H-like"/>
    <property type="match status" value="1"/>
</dbReference>
<dbReference type="Pfam" id="PF00078">
    <property type="entry name" value="RVT_1"/>
    <property type="match status" value="1"/>
</dbReference>
<accession>A0A7M7HC63</accession>
<dbReference type="Gene3D" id="3.30.420.10">
    <property type="entry name" value="Ribonuclease H-like superfamily/Ribonuclease H"/>
    <property type="match status" value="1"/>
</dbReference>
<dbReference type="GO" id="GO:0003676">
    <property type="term" value="F:nucleic acid binding"/>
    <property type="evidence" value="ECO:0007669"/>
    <property type="project" value="InterPro"/>
</dbReference>
<dbReference type="RefSeq" id="XP_011662120.1">
    <property type="nucleotide sequence ID" value="XM_011663818.2"/>
</dbReference>
<dbReference type="SUPFAM" id="SSF56672">
    <property type="entry name" value="DNA/RNA polymerases"/>
    <property type="match status" value="1"/>
</dbReference>
<feature type="domain" description="Integrase catalytic" evidence="3">
    <location>
        <begin position="799"/>
        <end position="961"/>
    </location>
</feature>
<dbReference type="OrthoDB" id="775972at2759"/>
<dbReference type="InterPro" id="IPR050951">
    <property type="entry name" value="Retrovirus_Pol_polyprotein"/>
</dbReference>
<feature type="region of interest" description="Disordered" evidence="1">
    <location>
        <begin position="1034"/>
        <end position="1109"/>
    </location>
</feature>
<dbReference type="Gene3D" id="1.10.340.70">
    <property type="match status" value="1"/>
</dbReference>
<dbReference type="InterPro" id="IPR021109">
    <property type="entry name" value="Peptidase_aspartic_dom_sf"/>
</dbReference>